<proteinExistence type="predicted"/>
<accession>A0A2Y9BNV7</accession>
<name>A0A2Y9BNV7_9MICO</name>
<keyword evidence="1" id="KW-0812">Transmembrane</keyword>
<feature type="transmembrane region" description="Helical" evidence="1">
    <location>
        <begin position="12"/>
        <end position="30"/>
    </location>
</feature>
<dbReference type="EMBL" id="UESZ01000002">
    <property type="protein sequence ID" value="SSA59021.1"/>
    <property type="molecule type" value="Genomic_DNA"/>
</dbReference>
<evidence type="ECO:0000313" key="3">
    <source>
        <dbReference type="Proteomes" id="UP000250028"/>
    </source>
</evidence>
<gene>
    <name evidence="2" type="ORF">SAMN04489750_3826</name>
</gene>
<dbReference type="Proteomes" id="UP000250028">
    <property type="component" value="Unassembled WGS sequence"/>
</dbReference>
<dbReference type="AlphaFoldDB" id="A0A2Y9BNV7"/>
<keyword evidence="1" id="KW-0472">Membrane</keyword>
<keyword evidence="3" id="KW-1185">Reference proteome</keyword>
<organism evidence="2 3">
    <name type="scientific">Branchiibius hedensis</name>
    <dbReference type="NCBI Taxonomy" id="672460"/>
    <lineage>
        <taxon>Bacteria</taxon>
        <taxon>Bacillati</taxon>
        <taxon>Actinomycetota</taxon>
        <taxon>Actinomycetes</taxon>
        <taxon>Micrococcales</taxon>
        <taxon>Dermacoccaceae</taxon>
        <taxon>Branchiibius</taxon>
    </lineage>
</organism>
<dbReference type="OrthoDB" id="5149794at2"/>
<keyword evidence="1" id="KW-1133">Transmembrane helix</keyword>
<protein>
    <submittedName>
        <fullName evidence="2">Uncharacterized protein</fullName>
    </submittedName>
</protein>
<evidence type="ECO:0000256" key="1">
    <source>
        <dbReference type="SAM" id="Phobius"/>
    </source>
</evidence>
<sequence>MWNWLNGFVHSSGFGGLAAVVAAAIAYVAATKGARAQSERADEDRWWDQAKWAMERLAGDDSEVALGIATFQFLVEHAPDSQAAAFVTSAVLPVLGAPDLSDIDGELPIGAHLDQGQEVDHGDYP</sequence>
<evidence type="ECO:0000313" key="2">
    <source>
        <dbReference type="EMBL" id="SSA59021.1"/>
    </source>
</evidence>
<reference evidence="3" key="1">
    <citation type="submission" date="2016-10" db="EMBL/GenBank/DDBJ databases">
        <authorList>
            <person name="Varghese N."/>
            <person name="Submissions S."/>
        </authorList>
    </citation>
    <scope>NUCLEOTIDE SEQUENCE [LARGE SCALE GENOMIC DNA]</scope>
    <source>
        <strain evidence="3">DSM 22951</strain>
    </source>
</reference>
<dbReference type="RefSeq" id="WP_109689346.1">
    <property type="nucleotide sequence ID" value="NZ_QGDN01000002.1"/>
</dbReference>